<reference evidence="2" key="1">
    <citation type="submission" date="2015-12" db="EMBL/GenBank/DDBJ databases">
        <title>Gene expression during late stages of embryo sac development: a critical building block for successful pollen-pistil interactions.</title>
        <authorList>
            <person name="Liu Y."/>
            <person name="Joly V."/>
            <person name="Sabar M."/>
            <person name="Matton D.P."/>
        </authorList>
    </citation>
    <scope>NUCLEOTIDE SEQUENCE</scope>
</reference>
<protein>
    <submittedName>
        <fullName evidence="2">Putative ovule protein</fullName>
    </submittedName>
</protein>
<evidence type="ECO:0000313" key="2">
    <source>
        <dbReference type="EMBL" id="JAP06887.1"/>
    </source>
</evidence>
<feature type="region of interest" description="Disordered" evidence="1">
    <location>
        <begin position="1"/>
        <end position="68"/>
    </location>
</feature>
<accession>A0A0V0GGK7</accession>
<proteinExistence type="predicted"/>
<sequence>MSGRSGRETHGDCNEGGGQDESGAQNNKNTNANKRSGAMVPPKRGSIAKQIVRDLKDSIPNPWATKAS</sequence>
<name>A0A0V0GGK7_SOLCH</name>
<feature type="compositionally biased region" description="Polar residues" evidence="1">
    <location>
        <begin position="22"/>
        <end position="34"/>
    </location>
</feature>
<evidence type="ECO:0000256" key="1">
    <source>
        <dbReference type="SAM" id="MobiDB-lite"/>
    </source>
</evidence>
<feature type="compositionally biased region" description="Basic and acidic residues" evidence="1">
    <location>
        <begin position="1"/>
        <end position="13"/>
    </location>
</feature>
<dbReference type="AlphaFoldDB" id="A0A0V0GGK7"/>
<organism evidence="2">
    <name type="scientific">Solanum chacoense</name>
    <name type="common">Chaco potato</name>
    <dbReference type="NCBI Taxonomy" id="4108"/>
    <lineage>
        <taxon>Eukaryota</taxon>
        <taxon>Viridiplantae</taxon>
        <taxon>Streptophyta</taxon>
        <taxon>Embryophyta</taxon>
        <taxon>Tracheophyta</taxon>
        <taxon>Spermatophyta</taxon>
        <taxon>Magnoliopsida</taxon>
        <taxon>eudicotyledons</taxon>
        <taxon>Gunneridae</taxon>
        <taxon>Pentapetalae</taxon>
        <taxon>asterids</taxon>
        <taxon>lamiids</taxon>
        <taxon>Solanales</taxon>
        <taxon>Solanaceae</taxon>
        <taxon>Solanoideae</taxon>
        <taxon>Solaneae</taxon>
        <taxon>Solanum</taxon>
    </lineage>
</organism>
<dbReference type="EMBL" id="GEDG01040034">
    <property type="protein sequence ID" value="JAP06887.1"/>
    <property type="molecule type" value="Transcribed_RNA"/>
</dbReference>